<name>A0ABY8SP96_9BURK</name>
<dbReference type="InterPro" id="IPR029044">
    <property type="entry name" value="Nucleotide-diphossugar_trans"/>
</dbReference>
<dbReference type="Proteomes" id="UP001240697">
    <property type="component" value="Chromosome"/>
</dbReference>
<dbReference type="Gene3D" id="3.40.50.2000">
    <property type="entry name" value="Glycogen Phosphorylase B"/>
    <property type="match status" value="1"/>
</dbReference>
<dbReference type="GO" id="GO:0016757">
    <property type="term" value="F:glycosyltransferase activity"/>
    <property type="evidence" value="ECO:0007669"/>
    <property type="project" value="UniProtKB-KW"/>
</dbReference>
<dbReference type="Pfam" id="PF00535">
    <property type="entry name" value="Glycos_transf_2"/>
    <property type="match status" value="1"/>
</dbReference>
<gene>
    <name evidence="5" type="ORF">QMY55_20820</name>
</gene>
<organism evidence="5 6">
    <name type="scientific">Comamonas resistens</name>
    <dbReference type="NCBI Taxonomy" id="3046670"/>
    <lineage>
        <taxon>Bacteria</taxon>
        <taxon>Pseudomonadati</taxon>
        <taxon>Pseudomonadota</taxon>
        <taxon>Betaproteobacteria</taxon>
        <taxon>Burkholderiales</taxon>
        <taxon>Comamonadaceae</taxon>
        <taxon>Comamonas</taxon>
    </lineage>
</organism>
<sequence length="509" mass="57559">MALTLPNALQIYDCMDHHEGFGGMPPTLVEQEHAYMDRADIVTVTSQWLHDWASSKGRQDAIIVRNGCDYQHFYAPPKQAHQPQEQRKVIGYFGAIAEWFDVELIQKLAQRFGDCEVVLVGNDTVQAGRALAHLPNVRLVGEKPYNELPQYLHDFDVCLLPFQRIPLTLATNPVKVYEYLCAGSEVVCTDLPEIAQFGELVHKSDTHEGFIEAVNRALNAPADQAMQARRQAFAQSQTWAERAQCLRRSVQSLELPSISVVVLTYNNWAYTEACLDSLFTRTDYPGQLEVVAADNASSDETVERLKEWATREPRLKLVLNESNLGFSAGNNTGLAAATSDYLVMLNNDTVVTRGWLLSLLRHFQATPSLGLLGPATNHIGNESKVPVHYESLTQMPAASRVWTLAHMGQLYPMRTLAFFCVMMSRAVYERIGPMDETFGRGFFEDDDYCRRVEQQGLHLACADDVLVHHRLSASFDKVDSGERQALFERNKAYYESKWGAWQPHRYRDH</sequence>
<dbReference type="SUPFAM" id="SSF53756">
    <property type="entry name" value="UDP-Glycosyltransferase/glycogen phosphorylase"/>
    <property type="match status" value="1"/>
</dbReference>
<reference evidence="5 6" key="1">
    <citation type="submission" date="2023-05" db="EMBL/GenBank/DDBJ databases">
        <authorList>
            <person name="Yin Y."/>
            <person name="Lu Z."/>
        </authorList>
    </citation>
    <scope>NUCLEOTIDE SEQUENCE [LARGE SCALE GENOMIC DNA]</scope>
    <source>
        <strain evidence="5 6">ZM22</strain>
    </source>
</reference>
<evidence type="ECO:0000256" key="1">
    <source>
        <dbReference type="ARBA" id="ARBA00006739"/>
    </source>
</evidence>
<accession>A0ABY8SP96</accession>
<feature type="domain" description="Glycosyltransferase 2-like" evidence="4">
    <location>
        <begin position="259"/>
        <end position="431"/>
    </location>
</feature>
<evidence type="ECO:0000313" key="5">
    <source>
        <dbReference type="EMBL" id="WHS64902.1"/>
    </source>
</evidence>
<dbReference type="Gene3D" id="3.40.50.11010">
    <property type="match status" value="1"/>
</dbReference>
<dbReference type="EC" id="2.4.-.-" evidence="5"/>
<evidence type="ECO:0000256" key="3">
    <source>
        <dbReference type="ARBA" id="ARBA00022679"/>
    </source>
</evidence>
<dbReference type="SUPFAM" id="SSF53448">
    <property type="entry name" value="Nucleotide-diphospho-sugar transferases"/>
    <property type="match status" value="1"/>
</dbReference>
<dbReference type="Pfam" id="PF13692">
    <property type="entry name" value="Glyco_trans_1_4"/>
    <property type="match status" value="1"/>
</dbReference>
<proteinExistence type="inferred from homology"/>
<keyword evidence="6" id="KW-1185">Reference proteome</keyword>
<evidence type="ECO:0000259" key="4">
    <source>
        <dbReference type="Pfam" id="PF00535"/>
    </source>
</evidence>
<evidence type="ECO:0000256" key="2">
    <source>
        <dbReference type="ARBA" id="ARBA00022676"/>
    </source>
</evidence>
<dbReference type="PANTHER" id="PTHR43179:SF12">
    <property type="entry name" value="GALACTOFURANOSYLTRANSFERASE GLFT2"/>
    <property type="match status" value="1"/>
</dbReference>
<keyword evidence="3 5" id="KW-0808">Transferase</keyword>
<dbReference type="RefSeq" id="WP_283486014.1">
    <property type="nucleotide sequence ID" value="NZ_CP125947.1"/>
</dbReference>
<dbReference type="PANTHER" id="PTHR43179">
    <property type="entry name" value="RHAMNOSYLTRANSFERASE WBBL"/>
    <property type="match status" value="1"/>
</dbReference>
<dbReference type="CDD" id="cd04186">
    <property type="entry name" value="GT_2_like_c"/>
    <property type="match status" value="1"/>
</dbReference>
<dbReference type="Gene3D" id="3.90.550.10">
    <property type="entry name" value="Spore Coat Polysaccharide Biosynthesis Protein SpsA, Chain A"/>
    <property type="match status" value="1"/>
</dbReference>
<evidence type="ECO:0000313" key="6">
    <source>
        <dbReference type="Proteomes" id="UP001240697"/>
    </source>
</evidence>
<comment type="similarity">
    <text evidence="1">Belongs to the glycosyltransferase 2 family.</text>
</comment>
<dbReference type="InterPro" id="IPR001173">
    <property type="entry name" value="Glyco_trans_2-like"/>
</dbReference>
<protein>
    <submittedName>
        <fullName evidence="5">Glycosyltransferase</fullName>
        <ecNumber evidence="5">2.4.-.-</ecNumber>
    </submittedName>
</protein>
<keyword evidence="2 5" id="KW-0328">Glycosyltransferase</keyword>
<dbReference type="EMBL" id="CP125947">
    <property type="protein sequence ID" value="WHS64902.1"/>
    <property type="molecule type" value="Genomic_DNA"/>
</dbReference>